<reference evidence="5" key="1">
    <citation type="journal article" date="2021" name="ISME J.">
        <title>Evolutionary origin and ecological implication of a unique nif island in free-living Bradyrhizobium lineages.</title>
        <authorList>
            <person name="Tao J."/>
        </authorList>
    </citation>
    <scope>NUCLEOTIDE SEQUENCE [LARGE SCALE GENOMIC DNA]</scope>
    <source>
        <strain evidence="5">SZCCT0434</strain>
    </source>
</reference>
<name>A0ABS5FKL4_9BRAD</name>
<dbReference type="Proteomes" id="UP001315278">
    <property type="component" value="Unassembled WGS sequence"/>
</dbReference>
<keyword evidence="3" id="KW-1133">Transmembrane helix</keyword>
<keyword evidence="1" id="KW-0175">Coiled coil</keyword>
<evidence type="ECO:0000256" key="2">
    <source>
        <dbReference type="SAM" id="MobiDB-lite"/>
    </source>
</evidence>
<keyword evidence="3" id="KW-0472">Membrane</keyword>
<keyword evidence="5" id="KW-1185">Reference proteome</keyword>
<evidence type="ECO:0000313" key="5">
    <source>
        <dbReference type="Proteomes" id="UP001315278"/>
    </source>
</evidence>
<feature type="transmembrane region" description="Helical" evidence="3">
    <location>
        <begin position="12"/>
        <end position="33"/>
    </location>
</feature>
<gene>
    <name evidence="4" type="ORF">JQ615_18240</name>
</gene>
<accession>A0ABS5FKL4</accession>
<organism evidence="4 5">
    <name type="scientific">Bradyrhizobium jicamae</name>
    <dbReference type="NCBI Taxonomy" id="280332"/>
    <lineage>
        <taxon>Bacteria</taxon>
        <taxon>Pseudomonadati</taxon>
        <taxon>Pseudomonadota</taxon>
        <taxon>Alphaproteobacteria</taxon>
        <taxon>Hyphomicrobiales</taxon>
        <taxon>Nitrobacteraceae</taxon>
        <taxon>Bradyrhizobium</taxon>
    </lineage>
</organism>
<evidence type="ECO:0000256" key="1">
    <source>
        <dbReference type="SAM" id="Coils"/>
    </source>
</evidence>
<proteinExistence type="predicted"/>
<evidence type="ECO:0000313" key="4">
    <source>
        <dbReference type="EMBL" id="MBR0797332.1"/>
    </source>
</evidence>
<dbReference type="Gene3D" id="1.20.5.340">
    <property type="match status" value="1"/>
</dbReference>
<evidence type="ECO:0000256" key="3">
    <source>
        <dbReference type="SAM" id="Phobius"/>
    </source>
</evidence>
<keyword evidence="3" id="KW-0812">Transmembrane</keyword>
<dbReference type="RefSeq" id="WP_212396852.1">
    <property type="nucleotide sequence ID" value="NZ_JAFCJH010000017.1"/>
</dbReference>
<dbReference type="EMBL" id="JAFCJH010000017">
    <property type="protein sequence ID" value="MBR0797332.1"/>
    <property type="molecule type" value="Genomic_DNA"/>
</dbReference>
<protein>
    <submittedName>
        <fullName evidence="4">Uncharacterized protein</fullName>
    </submittedName>
</protein>
<feature type="region of interest" description="Disordered" evidence="2">
    <location>
        <begin position="115"/>
        <end position="141"/>
    </location>
</feature>
<feature type="coiled-coil region" evidence="1">
    <location>
        <begin position="57"/>
        <end position="84"/>
    </location>
</feature>
<sequence length="141" mass="15205">MHADARQWRSSGPWLVVALIVVLVAGGFLWMAYGTGMQWAGSQQKAQLSPPPADPAIEQIKQTLASLQQAVQGIQSDQQKLADQINGVQRNVSTQRGDQKLLSDQLGSLSARVDALASARAESPAPQPAPSPQERTKRGRR</sequence>
<comment type="caution">
    <text evidence="4">The sequence shown here is derived from an EMBL/GenBank/DDBJ whole genome shotgun (WGS) entry which is preliminary data.</text>
</comment>